<dbReference type="Gene3D" id="1.20.120.1020">
    <property type="entry name" value="Prion-inhibition and propagation, HeLo domain"/>
    <property type="match status" value="1"/>
</dbReference>
<protein>
    <recommendedName>
        <fullName evidence="1">Prion-inhibition and propagation HeLo domain-containing protein</fullName>
    </recommendedName>
</protein>
<feature type="domain" description="Prion-inhibition and propagation HeLo" evidence="1">
    <location>
        <begin position="6"/>
        <end position="203"/>
    </location>
</feature>
<dbReference type="EMBL" id="QJNU01001246">
    <property type="protein sequence ID" value="RYO77896.1"/>
    <property type="molecule type" value="Genomic_DNA"/>
</dbReference>
<reference evidence="2 3" key="1">
    <citation type="submission" date="2018-06" db="EMBL/GenBank/DDBJ databases">
        <title>Complete Genomes of Monosporascus.</title>
        <authorList>
            <person name="Robinson A.J."/>
            <person name="Natvig D.O."/>
        </authorList>
    </citation>
    <scope>NUCLEOTIDE SEQUENCE [LARGE SCALE GENOMIC DNA]</scope>
    <source>
        <strain evidence="2 3">CBS 110550</strain>
    </source>
</reference>
<evidence type="ECO:0000259" key="1">
    <source>
        <dbReference type="Pfam" id="PF14479"/>
    </source>
</evidence>
<evidence type="ECO:0000313" key="3">
    <source>
        <dbReference type="Proteomes" id="UP000293360"/>
    </source>
</evidence>
<dbReference type="OrthoDB" id="20872at2759"/>
<sequence>MEAASLAVGIASLATVFNNAVECFEYVQLGRSLGTNFQTSVLKLDNARLRLSRWGSSVGLSGHIDATKSLQSTILPPEAVPKAEQLLGHIVKLFTDAEHYAAQFKKPDDHGLLVQDLQTDLNPVVASLHQKMRELSIRRQNGMPLSKKIKWALYDERRLKELIDSITGLTNDLVSLFPAVKEQEQLLCNEEVSEFSESFRILKKVAEGQDEILAAALSDLLKPVARTNEWNNYSSKVGVQQDSNTGTITLTF</sequence>
<dbReference type="PANTHER" id="PTHR37542">
    <property type="entry name" value="HELO DOMAIN-CONTAINING PROTEIN-RELATED"/>
    <property type="match status" value="1"/>
</dbReference>
<dbReference type="AlphaFoldDB" id="A0A4Q4SV09"/>
<proteinExistence type="predicted"/>
<dbReference type="InterPro" id="IPR038305">
    <property type="entry name" value="HeLo_sf"/>
</dbReference>
<dbReference type="Pfam" id="PF14479">
    <property type="entry name" value="HeLo"/>
    <property type="match status" value="1"/>
</dbReference>
<name>A0A4Q4SV09_9PEZI</name>
<organism evidence="2 3">
    <name type="scientific">Monosporascus ibericus</name>
    <dbReference type="NCBI Taxonomy" id="155417"/>
    <lineage>
        <taxon>Eukaryota</taxon>
        <taxon>Fungi</taxon>
        <taxon>Dikarya</taxon>
        <taxon>Ascomycota</taxon>
        <taxon>Pezizomycotina</taxon>
        <taxon>Sordariomycetes</taxon>
        <taxon>Xylariomycetidae</taxon>
        <taxon>Xylariales</taxon>
        <taxon>Xylariales incertae sedis</taxon>
        <taxon>Monosporascus</taxon>
    </lineage>
</organism>
<dbReference type="Proteomes" id="UP000293360">
    <property type="component" value="Unassembled WGS sequence"/>
</dbReference>
<dbReference type="STRING" id="155417.A0A4Q4SV09"/>
<dbReference type="InterPro" id="IPR029498">
    <property type="entry name" value="HeLo_dom"/>
</dbReference>
<dbReference type="PANTHER" id="PTHR37542:SF3">
    <property type="entry name" value="PRION-INHIBITION AND PROPAGATION HELO DOMAIN-CONTAINING PROTEIN"/>
    <property type="match status" value="1"/>
</dbReference>
<accession>A0A4Q4SV09</accession>
<gene>
    <name evidence="2" type="ORF">DL764_010168</name>
</gene>
<keyword evidence="3" id="KW-1185">Reference proteome</keyword>
<comment type="caution">
    <text evidence="2">The sequence shown here is derived from an EMBL/GenBank/DDBJ whole genome shotgun (WGS) entry which is preliminary data.</text>
</comment>
<evidence type="ECO:0000313" key="2">
    <source>
        <dbReference type="EMBL" id="RYO77896.1"/>
    </source>
</evidence>